<gene>
    <name evidence="3" type="ordered locus">DEHA2G15334g</name>
</gene>
<dbReference type="GO" id="GO:0005634">
    <property type="term" value="C:nucleus"/>
    <property type="evidence" value="ECO:0007669"/>
    <property type="project" value="TreeGrafter"/>
</dbReference>
<dbReference type="VEuPathDB" id="FungiDB:DEHA2G15334g"/>
<dbReference type="OrthoDB" id="199574at2759"/>
<accession>B5RUT4</accession>
<dbReference type="AlphaFoldDB" id="B5RUT4"/>
<feature type="domain" description="SAC3/GANP/THP3 conserved" evidence="2">
    <location>
        <begin position="251"/>
        <end position="478"/>
    </location>
</feature>
<evidence type="ECO:0000256" key="1">
    <source>
        <dbReference type="SAM" id="MobiDB-lite"/>
    </source>
</evidence>
<dbReference type="eggNOG" id="KOG1861">
    <property type="taxonomic scope" value="Eukaryota"/>
</dbReference>
<sequence>MIKNNSSDKINSTDNMGGTYNEVTPSVTLGKNNSNLSAKSSSSSQESASSTSGNPGQTSTQESQEAGQNWPPSLQEFVNNSFIRSSLLSNSDKVMFNTQLQSLMEKALSTGKIWENDWETQKIPILDKSCKKLELECLNKKPKTKREDSTPTSTVFLPPPKRQKTKKKQSNNLPATLPATPNITTKSSNTEVFGSNKESEFNSAEKKKQRMARFGAESLTPEPFKRINEASSTKVIVGKCEDLEKHYLRLTSEPDPYKVRPQRVLEKSVKFILDKYKGDSSAGYSYVNNQFKSIRQDLTVQHIKNDFAMQVYETHARIAIENNDLGEFNQCQSQLKYLYYLKKKSDKNLSNNVYSVELEFTCYRIIYMLMMGNYSEIYKLRLELCSNKPKAKGKKQIELLDCIEKAFLLQSYQIHGDYHKFFNTYNFFKSIPSMNLASHLIKHFLVSKERIKSLNTIAKSYRKLPVPFLVEELKFTSNAEDDVDNWNTFLTKYNLLQFLVSGTDFDCAASRGILQSIVVQNGFRKIDIKGQI</sequence>
<feature type="region of interest" description="Disordered" evidence="1">
    <location>
        <begin position="141"/>
        <end position="187"/>
    </location>
</feature>
<evidence type="ECO:0000313" key="3">
    <source>
        <dbReference type="EMBL" id="CAR65978.1"/>
    </source>
</evidence>
<dbReference type="Proteomes" id="UP000000599">
    <property type="component" value="Chromosome G"/>
</dbReference>
<evidence type="ECO:0000313" key="4">
    <source>
        <dbReference type="Proteomes" id="UP000000599"/>
    </source>
</evidence>
<dbReference type="RefSeq" id="XP_002770645.1">
    <property type="nucleotide sequence ID" value="XM_002770599.1"/>
</dbReference>
<dbReference type="Gene3D" id="1.25.40.990">
    <property type="match status" value="1"/>
</dbReference>
<dbReference type="InParanoid" id="B5RUT4"/>
<keyword evidence="4" id="KW-1185">Reference proteome</keyword>
<protein>
    <submittedName>
        <fullName evidence="3">DEHA2G15334p</fullName>
    </submittedName>
</protein>
<feature type="compositionally biased region" description="Low complexity" evidence="1">
    <location>
        <begin position="32"/>
        <end position="54"/>
    </location>
</feature>
<dbReference type="PANTHER" id="PTHR12436:SF4">
    <property type="entry name" value="LEUKOCYTE RECEPTOR CLUSTER MEMBER 8"/>
    <property type="match status" value="1"/>
</dbReference>
<dbReference type="Pfam" id="PF03399">
    <property type="entry name" value="SAC3_GANP"/>
    <property type="match status" value="1"/>
</dbReference>
<feature type="compositionally biased region" description="Polar residues" evidence="1">
    <location>
        <begin position="1"/>
        <end position="31"/>
    </location>
</feature>
<dbReference type="FunCoup" id="B5RUT4">
    <property type="interactions" value="45"/>
</dbReference>
<dbReference type="STRING" id="284592.B5RUT4"/>
<dbReference type="KEGG" id="dha:DEHA2G15334g"/>
<dbReference type="OMA" id="FAQISEF"/>
<evidence type="ECO:0000259" key="2">
    <source>
        <dbReference type="Pfam" id="PF03399"/>
    </source>
</evidence>
<reference evidence="3 4" key="1">
    <citation type="journal article" date="2004" name="Nature">
        <title>Genome evolution in yeasts.</title>
        <authorList>
            <consortium name="Genolevures"/>
            <person name="Dujon B."/>
            <person name="Sherman D."/>
            <person name="Fischer G."/>
            <person name="Durrens P."/>
            <person name="Casaregola S."/>
            <person name="Lafontaine I."/>
            <person name="de Montigny J."/>
            <person name="Marck C."/>
            <person name="Neuveglise C."/>
            <person name="Talla E."/>
            <person name="Goffard N."/>
            <person name="Frangeul L."/>
            <person name="Aigle M."/>
            <person name="Anthouard V."/>
            <person name="Babour A."/>
            <person name="Barbe V."/>
            <person name="Barnay S."/>
            <person name="Blanchin S."/>
            <person name="Beckerich J.M."/>
            <person name="Beyne E."/>
            <person name="Bleykasten C."/>
            <person name="Boisrame A."/>
            <person name="Boyer J."/>
            <person name="Cattolico L."/>
            <person name="Confanioleri F."/>
            <person name="de Daruvar A."/>
            <person name="Despons L."/>
            <person name="Fabre E."/>
            <person name="Fairhead C."/>
            <person name="Ferry-Dumazet H."/>
            <person name="Groppi A."/>
            <person name="Hantraye F."/>
            <person name="Hennequin C."/>
            <person name="Jauniaux N."/>
            <person name="Joyet P."/>
            <person name="Kachouri R."/>
            <person name="Kerrest A."/>
            <person name="Koszul R."/>
            <person name="Lemaire M."/>
            <person name="Lesur I."/>
            <person name="Ma L."/>
            <person name="Muller H."/>
            <person name="Nicaud J.M."/>
            <person name="Nikolski M."/>
            <person name="Oztas S."/>
            <person name="Ozier-Kalogeropoulos O."/>
            <person name="Pellenz S."/>
            <person name="Potier S."/>
            <person name="Richard G.F."/>
            <person name="Straub M.L."/>
            <person name="Suleau A."/>
            <person name="Swennene D."/>
            <person name="Tekaia F."/>
            <person name="Wesolowski-Louvel M."/>
            <person name="Westhof E."/>
            <person name="Wirth B."/>
            <person name="Zeniou-Meyer M."/>
            <person name="Zivanovic I."/>
            <person name="Bolotin-Fukuhara M."/>
            <person name="Thierry A."/>
            <person name="Bouchier C."/>
            <person name="Caudron B."/>
            <person name="Scarpelli C."/>
            <person name="Gaillardin C."/>
            <person name="Weissenbach J."/>
            <person name="Wincker P."/>
            <person name="Souciet J.L."/>
        </authorList>
    </citation>
    <scope>NUCLEOTIDE SEQUENCE [LARGE SCALE GENOMIC DNA]</scope>
    <source>
        <strain evidence="4">ATCC 36239 / CBS 767 / BCRC 21394 / JCM 1990 / NBRC 0083 / IGC 2968</strain>
    </source>
</reference>
<feature type="compositionally biased region" description="Polar residues" evidence="1">
    <location>
        <begin position="170"/>
        <end position="187"/>
    </location>
</feature>
<dbReference type="InterPro" id="IPR045107">
    <property type="entry name" value="SAC3/GANP/THP3"/>
</dbReference>
<dbReference type="InterPro" id="IPR005062">
    <property type="entry name" value="SAC3/GANP/THP3_conserved"/>
</dbReference>
<dbReference type="EMBL" id="CR382139">
    <property type="protein sequence ID" value="CAR65978.1"/>
    <property type="molecule type" value="Genomic_DNA"/>
</dbReference>
<proteinExistence type="predicted"/>
<dbReference type="GeneID" id="8999219"/>
<feature type="region of interest" description="Disordered" evidence="1">
    <location>
        <begin position="1"/>
        <end position="73"/>
    </location>
</feature>
<feature type="compositionally biased region" description="Polar residues" evidence="1">
    <location>
        <begin position="55"/>
        <end position="73"/>
    </location>
</feature>
<name>B5RUT4_DEBHA</name>
<organism evidence="3 4">
    <name type="scientific">Debaryomyces hansenii (strain ATCC 36239 / CBS 767 / BCRC 21394 / JCM 1990 / NBRC 0083 / IGC 2968)</name>
    <name type="common">Yeast</name>
    <name type="synonym">Torulaspora hansenii</name>
    <dbReference type="NCBI Taxonomy" id="284592"/>
    <lineage>
        <taxon>Eukaryota</taxon>
        <taxon>Fungi</taxon>
        <taxon>Dikarya</taxon>
        <taxon>Ascomycota</taxon>
        <taxon>Saccharomycotina</taxon>
        <taxon>Pichiomycetes</taxon>
        <taxon>Debaryomycetaceae</taxon>
        <taxon>Debaryomyces</taxon>
    </lineage>
</organism>
<dbReference type="HOGENOM" id="CLU_015513_4_0_1"/>
<dbReference type="PANTHER" id="PTHR12436">
    <property type="entry name" value="80 KDA MCM3-ASSOCIATED PROTEIN"/>
    <property type="match status" value="1"/>
</dbReference>